<keyword evidence="4" id="KW-1185">Reference proteome</keyword>
<dbReference type="Pfam" id="PF13041">
    <property type="entry name" value="PPR_2"/>
    <property type="match status" value="2"/>
</dbReference>
<comment type="caution">
    <text evidence="3">The sequence shown here is derived from an EMBL/GenBank/DDBJ whole genome shotgun (WGS) entry which is preliminary data.</text>
</comment>
<proteinExistence type="predicted"/>
<dbReference type="InterPro" id="IPR002885">
    <property type="entry name" value="PPR_rpt"/>
</dbReference>
<name>A0A8T2VD51_CERRI</name>
<evidence type="ECO:0000256" key="2">
    <source>
        <dbReference type="PROSITE-ProRule" id="PRU00708"/>
    </source>
</evidence>
<dbReference type="PROSITE" id="PS51375">
    <property type="entry name" value="PPR"/>
    <property type="match status" value="6"/>
</dbReference>
<evidence type="ECO:0000313" key="4">
    <source>
        <dbReference type="Proteomes" id="UP000825935"/>
    </source>
</evidence>
<feature type="repeat" description="PPR" evidence="2">
    <location>
        <begin position="607"/>
        <end position="641"/>
    </location>
</feature>
<gene>
    <name evidence="3" type="ORF">KP509_01G053600</name>
</gene>
<organism evidence="3 4">
    <name type="scientific">Ceratopteris richardii</name>
    <name type="common">Triangle waterfern</name>
    <dbReference type="NCBI Taxonomy" id="49495"/>
    <lineage>
        <taxon>Eukaryota</taxon>
        <taxon>Viridiplantae</taxon>
        <taxon>Streptophyta</taxon>
        <taxon>Embryophyta</taxon>
        <taxon>Tracheophyta</taxon>
        <taxon>Polypodiopsida</taxon>
        <taxon>Polypodiidae</taxon>
        <taxon>Polypodiales</taxon>
        <taxon>Pteridineae</taxon>
        <taxon>Pteridaceae</taxon>
        <taxon>Parkerioideae</taxon>
        <taxon>Ceratopteris</taxon>
    </lineage>
</organism>
<evidence type="ECO:0000256" key="1">
    <source>
        <dbReference type="ARBA" id="ARBA00022737"/>
    </source>
</evidence>
<feature type="repeat" description="PPR" evidence="2">
    <location>
        <begin position="506"/>
        <end position="540"/>
    </location>
</feature>
<sequence length="760" mass="84460">MHSQLSVQVSRRFCERRNLHQSSKYVGPVCGNPRCDVSTLYSQLQCSVQNRDVRGALEIQSLISSSGLSLTTSVGSNLIRLFACNGRLSEARQAFELICGPNAFAWSAIIDAHSRLGQSDGALQLYADMRHSGLDADGHVYVAVIKATKISGSILQGRVVHSHVFEGSLEHDIYVSNALIDMYANVCCLEDAHNIFERSSKLDVVTWNSFISGLLRHGYEEKALTYFQQMQLGGIQATAITFSCILKSCSNLMNRNQGMLIHMLVLEVGYDSDSCLFNTLLDFYLRCCSSCDALVMCRKCVNRNLVTWNIMVSGLVKQGDSDKALGCWADFLREGGNPDRISFLSSLKACGSLGALYEGRLIHAQILEIDLNTDTSIVNTLMDMYCGCGAIDDAYRVFVSLPKEDVVAWNVMMKGILQSGHSWDSLQLFRRMQLECFLPTGFSYVCAFNVIANFLGLILGKALHACVLAYSHIIDMQLRNALIDMYLKCDDLYGAHKFFNRSPQQDMATWNTMLAGFVEHDNAEQALELFGALFQAGLEPDRITIILILKVCTTIAALDEGKTIHAYVIDLGMESKTSIVNVIIDMYSKWESMDDSQCVFDKSHKRDVVTWSALMSGYAQQGEYKFVMNIYKTMDQEGVKPDAITLACILSAYCQVGEVKEAHGFLNKVSEISGVHLGIEHHNHLVDLLGRAGYLLESKQILDIMSHHPNSIGWSSLLAHCCTHGNIDLGKICLSRISETDEEYLTGLVLISNLYTESHD</sequence>
<dbReference type="PANTHER" id="PTHR47926">
    <property type="entry name" value="PENTATRICOPEPTIDE REPEAT-CONTAINING PROTEIN"/>
    <property type="match status" value="1"/>
</dbReference>
<evidence type="ECO:0008006" key="5">
    <source>
        <dbReference type="Google" id="ProtNLM"/>
    </source>
</evidence>
<feature type="repeat" description="PPR" evidence="2">
    <location>
        <begin position="405"/>
        <end position="439"/>
    </location>
</feature>
<feature type="repeat" description="PPR" evidence="2">
    <location>
        <begin position="102"/>
        <end position="136"/>
    </location>
</feature>
<dbReference type="OrthoDB" id="9990610at2759"/>
<dbReference type="GO" id="GO:0048731">
    <property type="term" value="P:system development"/>
    <property type="evidence" value="ECO:0007669"/>
    <property type="project" value="UniProtKB-ARBA"/>
</dbReference>
<keyword evidence="1" id="KW-0677">Repeat</keyword>
<dbReference type="NCBIfam" id="TIGR00756">
    <property type="entry name" value="PPR"/>
    <property type="match status" value="5"/>
</dbReference>
<dbReference type="GO" id="GO:0009451">
    <property type="term" value="P:RNA modification"/>
    <property type="evidence" value="ECO:0007669"/>
    <property type="project" value="InterPro"/>
</dbReference>
<dbReference type="FunFam" id="1.25.40.10:FF:000158">
    <property type="entry name" value="pentatricopeptide repeat-containing protein At2g33680"/>
    <property type="match status" value="1"/>
</dbReference>
<dbReference type="Gene3D" id="1.25.40.10">
    <property type="entry name" value="Tetratricopeptide repeat domain"/>
    <property type="match status" value="6"/>
</dbReference>
<reference evidence="3" key="1">
    <citation type="submission" date="2021-08" db="EMBL/GenBank/DDBJ databases">
        <title>WGS assembly of Ceratopteris richardii.</title>
        <authorList>
            <person name="Marchant D.B."/>
            <person name="Chen G."/>
            <person name="Jenkins J."/>
            <person name="Shu S."/>
            <person name="Leebens-Mack J."/>
            <person name="Grimwood J."/>
            <person name="Schmutz J."/>
            <person name="Soltis P."/>
            <person name="Soltis D."/>
            <person name="Chen Z.-H."/>
        </authorList>
    </citation>
    <scope>NUCLEOTIDE SEQUENCE</scope>
    <source>
        <strain evidence="3">Whitten #5841</strain>
        <tissue evidence="3">Leaf</tissue>
    </source>
</reference>
<dbReference type="AlphaFoldDB" id="A0A8T2VD51"/>
<dbReference type="FunFam" id="1.25.40.10:FF:000073">
    <property type="entry name" value="Pentatricopeptide repeat-containing protein chloroplastic"/>
    <property type="match status" value="1"/>
</dbReference>
<dbReference type="InterPro" id="IPR046960">
    <property type="entry name" value="PPR_At4g14850-like_plant"/>
</dbReference>
<feature type="repeat" description="PPR" evidence="2">
    <location>
        <begin position="304"/>
        <end position="338"/>
    </location>
</feature>
<protein>
    <recommendedName>
        <fullName evidence="5">Pentatricopeptide repeat-containing protein</fullName>
    </recommendedName>
</protein>
<evidence type="ECO:0000313" key="3">
    <source>
        <dbReference type="EMBL" id="KAH7446391.1"/>
    </source>
</evidence>
<dbReference type="GO" id="GO:0003723">
    <property type="term" value="F:RNA binding"/>
    <property type="evidence" value="ECO:0007669"/>
    <property type="project" value="InterPro"/>
</dbReference>
<dbReference type="InterPro" id="IPR011990">
    <property type="entry name" value="TPR-like_helical_dom_sf"/>
</dbReference>
<dbReference type="Pfam" id="PF01535">
    <property type="entry name" value="PPR"/>
    <property type="match status" value="5"/>
</dbReference>
<feature type="repeat" description="PPR" evidence="2">
    <location>
        <begin position="203"/>
        <end position="237"/>
    </location>
</feature>
<dbReference type="Proteomes" id="UP000825935">
    <property type="component" value="Chromosome 1"/>
</dbReference>
<dbReference type="EMBL" id="CM035406">
    <property type="protein sequence ID" value="KAH7446391.1"/>
    <property type="molecule type" value="Genomic_DNA"/>
</dbReference>
<dbReference type="PANTHER" id="PTHR47926:SF500">
    <property type="entry name" value="REPEAT-CONTAINING PROTEIN, PUTATIVE-RELATED"/>
    <property type="match status" value="1"/>
</dbReference>
<accession>A0A8T2VD51</accession>